<organism evidence="10 11">
    <name type="scientific">Anaeromyces robustus</name>
    <dbReference type="NCBI Taxonomy" id="1754192"/>
    <lineage>
        <taxon>Eukaryota</taxon>
        <taxon>Fungi</taxon>
        <taxon>Fungi incertae sedis</taxon>
        <taxon>Chytridiomycota</taxon>
        <taxon>Chytridiomycota incertae sedis</taxon>
        <taxon>Neocallimastigomycetes</taxon>
        <taxon>Neocallimastigales</taxon>
        <taxon>Neocallimastigaceae</taxon>
        <taxon>Anaeromyces</taxon>
    </lineage>
</organism>
<evidence type="ECO:0000313" key="11">
    <source>
        <dbReference type="Proteomes" id="UP000193944"/>
    </source>
</evidence>
<dbReference type="PANTHER" id="PTHR23514">
    <property type="entry name" value="BYPASS OF STOP CODON PROTEIN 6"/>
    <property type="match status" value="1"/>
</dbReference>
<comment type="similarity">
    <text evidence="2">Belongs to the major facilitator superfamily.</text>
</comment>
<name>A0A1Y1XG61_9FUNG</name>
<evidence type="ECO:0000313" key="10">
    <source>
        <dbReference type="EMBL" id="ORX84749.1"/>
    </source>
</evidence>
<feature type="transmembrane region" description="Helical" evidence="8">
    <location>
        <begin position="355"/>
        <end position="372"/>
    </location>
</feature>
<dbReference type="GO" id="GO:0016020">
    <property type="term" value="C:membrane"/>
    <property type="evidence" value="ECO:0007669"/>
    <property type="project" value="TreeGrafter"/>
</dbReference>
<dbReference type="PANTHER" id="PTHR23514:SF3">
    <property type="entry name" value="BYPASS OF STOP CODON PROTEIN 6"/>
    <property type="match status" value="1"/>
</dbReference>
<evidence type="ECO:0000256" key="5">
    <source>
        <dbReference type="ARBA" id="ARBA00022989"/>
    </source>
</evidence>
<protein>
    <submittedName>
        <fullName evidence="10">MFS general substrate transporter</fullName>
    </submittedName>
</protein>
<feature type="transmembrane region" description="Helical" evidence="8">
    <location>
        <begin position="440"/>
        <end position="461"/>
    </location>
</feature>
<evidence type="ECO:0000256" key="1">
    <source>
        <dbReference type="ARBA" id="ARBA00004127"/>
    </source>
</evidence>
<feature type="transmembrane region" description="Helical" evidence="8">
    <location>
        <begin position="40"/>
        <end position="59"/>
    </location>
</feature>
<evidence type="ECO:0000256" key="8">
    <source>
        <dbReference type="SAM" id="Phobius"/>
    </source>
</evidence>
<keyword evidence="11" id="KW-1185">Reference proteome</keyword>
<evidence type="ECO:0000256" key="7">
    <source>
        <dbReference type="SAM" id="MobiDB-lite"/>
    </source>
</evidence>
<dbReference type="EMBL" id="MCFG01000046">
    <property type="protein sequence ID" value="ORX84749.1"/>
    <property type="molecule type" value="Genomic_DNA"/>
</dbReference>
<evidence type="ECO:0000256" key="6">
    <source>
        <dbReference type="ARBA" id="ARBA00023136"/>
    </source>
</evidence>
<feature type="transmembrane region" description="Helical" evidence="8">
    <location>
        <begin position="99"/>
        <end position="121"/>
    </location>
</feature>
<feature type="transmembrane region" description="Helical" evidence="8">
    <location>
        <begin position="160"/>
        <end position="179"/>
    </location>
</feature>
<dbReference type="Proteomes" id="UP000193944">
    <property type="component" value="Unassembled WGS sequence"/>
</dbReference>
<feature type="transmembrane region" description="Helical" evidence="8">
    <location>
        <begin position="128"/>
        <end position="148"/>
    </location>
</feature>
<reference evidence="10 11" key="1">
    <citation type="submission" date="2016-08" db="EMBL/GenBank/DDBJ databases">
        <title>A Parts List for Fungal Cellulosomes Revealed by Comparative Genomics.</title>
        <authorList>
            <consortium name="DOE Joint Genome Institute"/>
            <person name="Haitjema C.H."/>
            <person name="Gilmore S.P."/>
            <person name="Henske J.K."/>
            <person name="Solomon K.V."/>
            <person name="De Groot R."/>
            <person name="Kuo A."/>
            <person name="Mondo S.J."/>
            <person name="Salamov A.A."/>
            <person name="Labutti K."/>
            <person name="Zhao Z."/>
            <person name="Chiniquy J."/>
            <person name="Barry K."/>
            <person name="Brewer H.M."/>
            <person name="Purvine S.O."/>
            <person name="Wright A.T."/>
            <person name="Boxma B."/>
            <person name="Van Alen T."/>
            <person name="Hackstein J.H."/>
            <person name="Baker S.E."/>
            <person name="Grigoriev I.V."/>
            <person name="O'Malley M.A."/>
        </authorList>
    </citation>
    <scope>NUCLEOTIDE SEQUENCE [LARGE SCALE GENOMIC DNA]</scope>
    <source>
        <strain evidence="10 11">S4</strain>
    </source>
</reference>
<reference evidence="10 11" key="2">
    <citation type="submission" date="2016-08" db="EMBL/GenBank/DDBJ databases">
        <title>Pervasive Adenine N6-methylation of Active Genes in Fungi.</title>
        <authorList>
            <consortium name="DOE Joint Genome Institute"/>
            <person name="Mondo S.J."/>
            <person name="Dannebaum R.O."/>
            <person name="Kuo R.C."/>
            <person name="Labutti K."/>
            <person name="Haridas S."/>
            <person name="Kuo A."/>
            <person name="Salamov A."/>
            <person name="Ahrendt S.R."/>
            <person name="Lipzen A."/>
            <person name="Sullivan W."/>
            <person name="Andreopoulos W.B."/>
            <person name="Clum A."/>
            <person name="Lindquist E."/>
            <person name="Daum C."/>
            <person name="Ramamoorthy G.K."/>
            <person name="Gryganskyi A."/>
            <person name="Culley D."/>
            <person name="Magnuson J.K."/>
            <person name="James T.Y."/>
            <person name="O'Malley M.A."/>
            <person name="Stajich J.E."/>
            <person name="Spatafora J.W."/>
            <person name="Visel A."/>
            <person name="Grigoriev I.V."/>
        </authorList>
    </citation>
    <scope>NUCLEOTIDE SEQUENCE [LARGE SCALE GENOMIC DNA]</scope>
    <source>
        <strain evidence="10 11">S4</strain>
    </source>
</reference>
<keyword evidence="4 8" id="KW-0812">Transmembrane</keyword>
<proteinExistence type="inferred from homology"/>
<dbReference type="Gene3D" id="1.20.1250.20">
    <property type="entry name" value="MFS general substrate transporter like domains"/>
    <property type="match status" value="1"/>
</dbReference>
<accession>A0A1Y1XG61</accession>
<keyword evidence="9" id="KW-0732">Signal</keyword>
<evidence type="ECO:0000256" key="2">
    <source>
        <dbReference type="ARBA" id="ARBA00008335"/>
    </source>
</evidence>
<keyword evidence="6 8" id="KW-0472">Membrane</keyword>
<evidence type="ECO:0000256" key="3">
    <source>
        <dbReference type="ARBA" id="ARBA00022448"/>
    </source>
</evidence>
<dbReference type="InterPro" id="IPR051788">
    <property type="entry name" value="MFS_Transporter"/>
</dbReference>
<feature type="transmembrane region" description="Helical" evidence="8">
    <location>
        <begin position="378"/>
        <end position="398"/>
    </location>
</feature>
<dbReference type="GO" id="GO:0022857">
    <property type="term" value="F:transmembrane transporter activity"/>
    <property type="evidence" value="ECO:0007669"/>
    <property type="project" value="InterPro"/>
</dbReference>
<feature type="compositionally biased region" description="Basic and acidic residues" evidence="7">
    <location>
        <begin position="206"/>
        <end position="220"/>
    </location>
</feature>
<dbReference type="STRING" id="1754192.A0A1Y1XG61"/>
<dbReference type="OrthoDB" id="413079at2759"/>
<keyword evidence="5 8" id="KW-1133">Transmembrane helix</keyword>
<feature type="signal peptide" evidence="9">
    <location>
        <begin position="1"/>
        <end position="19"/>
    </location>
</feature>
<dbReference type="SUPFAM" id="SSF103473">
    <property type="entry name" value="MFS general substrate transporter"/>
    <property type="match status" value="1"/>
</dbReference>
<dbReference type="GO" id="GO:0012505">
    <property type="term" value="C:endomembrane system"/>
    <property type="evidence" value="ECO:0007669"/>
    <property type="project" value="UniProtKB-SubCell"/>
</dbReference>
<feature type="transmembrane region" description="Helical" evidence="8">
    <location>
        <begin position="326"/>
        <end position="348"/>
    </location>
</feature>
<dbReference type="InterPro" id="IPR036259">
    <property type="entry name" value="MFS_trans_sf"/>
</dbReference>
<feature type="transmembrane region" description="Helical" evidence="8">
    <location>
        <begin position="71"/>
        <end position="93"/>
    </location>
</feature>
<keyword evidence="3" id="KW-0813">Transport</keyword>
<feature type="region of interest" description="Disordered" evidence="7">
    <location>
        <begin position="193"/>
        <end position="220"/>
    </location>
</feature>
<evidence type="ECO:0000256" key="9">
    <source>
        <dbReference type="SAM" id="SignalP"/>
    </source>
</evidence>
<comment type="subcellular location">
    <subcellularLocation>
        <location evidence="1">Endomembrane system</location>
        <topology evidence="1">Multi-pass membrane protein</topology>
    </subcellularLocation>
</comment>
<gene>
    <name evidence="10" type="ORF">BCR32DRAFT_276841</name>
</gene>
<evidence type="ECO:0000256" key="4">
    <source>
        <dbReference type="ARBA" id="ARBA00022692"/>
    </source>
</evidence>
<feature type="chain" id="PRO_5011988120" evidence="9">
    <location>
        <begin position="20"/>
        <end position="463"/>
    </location>
</feature>
<dbReference type="AlphaFoldDB" id="A0A1Y1XG61"/>
<dbReference type="Pfam" id="PF07690">
    <property type="entry name" value="MFS_1"/>
    <property type="match status" value="1"/>
</dbReference>
<sequence>MISLLLVVIYLSFISLGLPDSLLGSAWPIMYQELKVPLSYSGIIYTIIALGTVISSLCSERVISKLRTGKTIFISVLMTAIGMFGFSICHTFILLCIFAIPYGLGAGSIDTALNNYVALYYKSSHMNWLHCMWGLGASIGPFIMSTSLKYDKSWSKGYGIISFIQFGLCLILFLSLPLWNKNRNTSKEIIDNGEKDEKKEEEEEKEEKKEQKEKERKKGEEIKEEIIEINSINNIKEKKDDNLTLKNESDITSVKIIREEEEKTEISEIKENNEVIGIRRTIKLPRAKEAMLFCFCYCAIEQTIGLWASSFLVIERNLNEVTAAKFAGLLYIGITIGRGISGFITFLLNDNQMIFLGEGILFIGIIMILLPFNYWFALIGFVLTGLGGGPLFPSIIHSTPINFGKDKSQAVIGVQMASAFIGVLIMPSLFGLIIKLTGISFLPFYLGIITIVMIIMHIRIIKK</sequence>
<comment type="caution">
    <text evidence="10">The sequence shown here is derived from an EMBL/GenBank/DDBJ whole genome shotgun (WGS) entry which is preliminary data.</text>
</comment>
<dbReference type="InterPro" id="IPR011701">
    <property type="entry name" value="MFS"/>
</dbReference>
<feature type="transmembrane region" description="Helical" evidence="8">
    <location>
        <begin position="410"/>
        <end position="434"/>
    </location>
</feature>